<dbReference type="EMBL" id="JAINVB010000001">
    <property type="protein sequence ID" value="MCK0085152.1"/>
    <property type="molecule type" value="Genomic_DNA"/>
</dbReference>
<dbReference type="Gene3D" id="3.30.70.120">
    <property type="match status" value="1"/>
</dbReference>
<proteinExistence type="predicted"/>
<dbReference type="EMBL" id="JAQLGM010000033">
    <property type="protein sequence ID" value="MDB2001187.1"/>
    <property type="molecule type" value="Genomic_DNA"/>
</dbReference>
<evidence type="ECO:0000313" key="1">
    <source>
        <dbReference type="EMBL" id="MCK0085152.1"/>
    </source>
</evidence>
<name>A0AAW6AU10_CLOSY</name>
<reference evidence="2" key="2">
    <citation type="submission" date="2023-01" db="EMBL/GenBank/DDBJ databases">
        <title>Human gut microbiome strain richness.</title>
        <authorList>
            <person name="Chen-Liaw A."/>
        </authorList>
    </citation>
    <scope>NUCLEOTIDE SEQUENCE</scope>
    <source>
        <strain evidence="2">B1_m1001713B170214d0_201011</strain>
    </source>
</reference>
<evidence type="ECO:0000313" key="3">
    <source>
        <dbReference type="Proteomes" id="UP001203136"/>
    </source>
</evidence>
<dbReference type="InterPro" id="IPR011322">
    <property type="entry name" value="N-reg_PII-like_a/b"/>
</dbReference>
<dbReference type="RefSeq" id="WP_003500303.1">
    <property type="nucleotide sequence ID" value="NZ_CABHNX010000135.1"/>
</dbReference>
<gene>
    <name evidence="1" type="ORF">K5I21_04530</name>
    <name evidence="2" type="ORF">PM006_13345</name>
</gene>
<organism evidence="1 3">
    <name type="scientific">Clostridium symbiosum</name>
    <name type="common">Bacteroides symbiosus</name>
    <dbReference type="NCBI Taxonomy" id="1512"/>
    <lineage>
        <taxon>Bacteria</taxon>
        <taxon>Bacillati</taxon>
        <taxon>Bacillota</taxon>
        <taxon>Clostridia</taxon>
        <taxon>Lachnospirales</taxon>
        <taxon>Lachnospiraceae</taxon>
        <taxon>Otoolea</taxon>
    </lineage>
</organism>
<protein>
    <recommendedName>
        <fullName evidence="4">Nitrogen regulatory protein P-II</fullName>
    </recommendedName>
</protein>
<dbReference type="SUPFAM" id="SSF54913">
    <property type="entry name" value="GlnB-like"/>
    <property type="match status" value="1"/>
</dbReference>
<dbReference type="GeneID" id="57967065"/>
<sequence length="232" mass="26076">MEGQSCGYILRMLVIITDMPMERKVLKILDDFRVPVRYQFRGKGTANSEFLEICGLSEISRAITTGFVRRSSVHGIFRDLDEKMRIREKGRGIAFTVPINGLQSYLLKKLEENRPDIAEENGERNEEDMKEDISYAMILTACSQGYSGEVMEAARRAGATGGTIMKSRRQGPEEPLKFLGVSIQEEQEVVSIIVPREIKKKVMREISEKCGCRTPAKGIILSLPVDEIIGLS</sequence>
<dbReference type="Proteomes" id="UP001203136">
    <property type="component" value="Unassembled WGS sequence"/>
</dbReference>
<evidence type="ECO:0000313" key="2">
    <source>
        <dbReference type="EMBL" id="MDB2001187.1"/>
    </source>
</evidence>
<dbReference type="Proteomes" id="UP001300871">
    <property type="component" value="Unassembled WGS sequence"/>
</dbReference>
<dbReference type="AlphaFoldDB" id="A0AAW6AU10"/>
<dbReference type="InterPro" id="IPR015867">
    <property type="entry name" value="N-reg_PII/ATP_PRibTrfase_C"/>
</dbReference>
<accession>A0AAW6AU10</accession>
<evidence type="ECO:0008006" key="4">
    <source>
        <dbReference type="Google" id="ProtNLM"/>
    </source>
</evidence>
<comment type="caution">
    <text evidence="1">The sequence shown here is derived from an EMBL/GenBank/DDBJ whole genome shotgun (WGS) entry which is preliminary data.</text>
</comment>
<reference evidence="1" key="1">
    <citation type="journal article" date="2022" name="Cell Host Microbe">
        <title>Colonization of the live biotherapeutic product VE303 and modulation of the microbiota and metabolites in healthy volunteers.</title>
        <authorList>
            <person name="Dsouza M."/>
            <person name="Menon R."/>
            <person name="Crossette E."/>
            <person name="Bhattarai S.K."/>
            <person name="Schneider J."/>
            <person name="Kim Y.G."/>
            <person name="Reddy S."/>
            <person name="Caballero S."/>
            <person name="Felix C."/>
            <person name="Cornacchione L."/>
            <person name="Hendrickson J."/>
            <person name="Watson A.R."/>
            <person name="Minot S.S."/>
            <person name="Greenfield N."/>
            <person name="Schopf L."/>
            <person name="Szabady R."/>
            <person name="Patarroyo J."/>
            <person name="Smith W."/>
            <person name="Harrison P."/>
            <person name="Kuijper E.J."/>
            <person name="Kelly C.P."/>
            <person name="Olle B."/>
            <person name="Bobilev D."/>
            <person name="Silber J.L."/>
            <person name="Bucci V."/>
            <person name="Roberts B."/>
            <person name="Faith J."/>
            <person name="Norman J.M."/>
        </authorList>
    </citation>
    <scope>NUCLEOTIDE SEQUENCE</scope>
    <source>
        <strain evidence="1">VE303-04</strain>
    </source>
</reference>